<accession>A0A4R2P480</accession>
<gene>
    <name evidence="2" type="ORF">EV207_11068</name>
</gene>
<dbReference type="Proteomes" id="UP000295416">
    <property type="component" value="Unassembled WGS sequence"/>
</dbReference>
<feature type="transmembrane region" description="Helical" evidence="1">
    <location>
        <begin position="90"/>
        <end position="112"/>
    </location>
</feature>
<evidence type="ECO:0000313" key="2">
    <source>
        <dbReference type="EMBL" id="TCP29447.1"/>
    </source>
</evidence>
<evidence type="ECO:0000313" key="3">
    <source>
        <dbReference type="Proteomes" id="UP000295416"/>
    </source>
</evidence>
<keyword evidence="3" id="KW-1185">Reference proteome</keyword>
<feature type="transmembrane region" description="Helical" evidence="1">
    <location>
        <begin position="194"/>
        <end position="215"/>
    </location>
</feature>
<dbReference type="AlphaFoldDB" id="A0A4R2P480"/>
<keyword evidence="1" id="KW-1133">Transmembrane helix</keyword>
<name>A0A4R2P480_9BACL</name>
<feature type="transmembrane region" description="Helical" evidence="1">
    <location>
        <begin position="12"/>
        <end position="31"/>
    </location>
</feature>
<organism evidence="2 3">
    <name type="scientific">Scopulibacillus darangshiensis</name>
    <dbReference type="NCBI Taxonomy" id="442528"/>
    <lineage>
        <taxon>Bacteria</taxon>
        <taxon>Bacillati</taxon>
        <taxon>Bacillota</taxon>
        <taxon>Bacilli</taxon>
        <taxon>Bacillales</taxon>
        <taxon>Sporolactobacillaceae</taxon>
        <taxon>Scopulibacillus</taxon>
    </lineage>
</organism>
<protein>
    <submittedName>
        <fullName evidence="2">Uncharacterized protein</fullName>
    </submittedName>
</protein>
<keyword evidence="1" id="KW-0472">Membrane</keyword>
<proteinExistence type="predicted"/>
<feature type="transmembrane region" description="Helical" evidence="1">
    <location>
        <begin position="51"/>
        <end position="70"/>
    </location>
</feature>
<dbReference type="RefSeq" id="WP_132745806.1">
    <property type="nucleotide sequence ID" value="NZ_SLXK01000010.1"/>
</dbReference>
<sequence>MKEKDFSIKMIGYIILAGAVLTLISTVLHPLTIDPWNGLRAIAEIQHDPAMWMSDHILMLVAVFLWLFGLSAGELRLTRPTAASRSAGRLFSVSVAIWVLVLCAELTALPLLAARADPFTENTVFLVWKALFSFGLLSGYIAVVLTWLGVSLLSSHLQNTGEGPKWMGLLGFYGGWLGVIGILFTLIFPSIGIFLLPITSAIPFLWTIFFGWRLIKN</sequence>
<dbReference type="EMBL" id="SLXK01000010">
    <property type="protein sequence ID" value="TCP29447.1"/>
    <property type="molecule type" value="Genomic_DNA"/>
</dbReference>
<keyword evidence="1" id="KW-0812">Transmembrane</keyword>
<evidence type="ECO:0000256" key="1">
    <source>
        <dbReference type="SAM" id="Phobius"/>
    </source>
</evidence>
<comment type="caution">
    <text evidence="2">The sequence shown here is derived from an EMBL/GenBank/DDBJ whole genome shotgun (WGS) entry which is preliminary data.</text>
</comment>
<feature type="transmembrane region" description="Helical" evidence="1">
    <location>
        <begin position="166"/>
        <end position="188"/>
    </location>
</feature>
<dbReference type="OrthoDB" id="2631873at2"/>
<reference evidence="2 3" key="1">
    <citation type="submission" date="2019-03" db="EMBL/GenBank/DDBJ databases">
        <title>Genomic Encyclopedia of Type Strains, Phase IV (KMG-IV): sequencing the most valuable type-strain genomes for metagenomic binning, comparative biology and taxonomic classification.</title>
        <authorList>
            <person name="Goeker M."/>
        </authorList>
    </citation>
    <scope>NUCLEOTIDE SEQUENCE [LARGE SCALE GENOMIC DNA]</scope>
    <source>
        <strain evidence="2 3">DSM 19377</strain>
    </source>
</reference>
<feature type="transmembrane region" description="Helical" evidence="1">
    <location>
        <begin position="132"/>
        <end position="154"/>
    </location>
</feature>